<organism evidence="2 3">
    <name type="scientific">Diploptera punctata</name>
    <name type="common">Pacific beetle cockroach</name>
    <dbReference type="NCBI Taxonomy" id="6984"/>
    <lineage>
        <taxon>Eukaryota</taxon>
        <taxon>Metazoa</taxon>
        <taxon>Ecdysozoa</taxon>
        <taxon>Arthropoda</taxon>
        <taxon>Hexapoda</taxon>
        <taxon>Insecta</taxon>
        <taxon>Pterygota</taxon>
        <taxon>Neoptera</taxon>
        <taxon>Polyneoptera</taxon>
        <taxon>Dictyoptera</taxon>
        <taxon>Blattodea</taxon>
        <taxon>Blaberoidea</taxon>
        <taxon>Blaberidae</taxon>
        <taxon>Diplopterinae</taxon>
        <taxon>Diploptera</taxon>
    </lineage>
</organism>
<name>A0AAD8E636_DIPPU</name>
<dbReference type="Proteomes" id="UP001233999">
    <property type="component" value="Unassembled WGS sequence"/>
</dbReference>
<evidence type="ECO:0000256" key="1">
    <source>
        <dbReference type="SAM" id="MobiDB-lite"/>
    </source>
</evidence>
<evidence type="ECO:0000313" key="2">
    <source>
        <dbReference type="EMBL" id="KAJ9578186.1"/>
    </source>
</evidence>
<dbReference type="AlphaFoldDB" id="A0AAD8E636"/>
<feature type="non-terminal residue" evidence="2">
    <location>
        <position position="64"/>
    </location>
</feature>
<dbReference type="EMBL" id="JASPKZ010008902">
    <property type="protein sequence ID" value="KAJ9578186.1"/>
    <property type="molecule type" value="Genomic_DNA"/>
</dbReference>
<proteinExistence type="predicted"/>
<accession>A0AAD8E636</accession>
<protein>
    <submittedName>
        <fullName evidence="2">Uncharacterized protein</fullName>
    </submittedName>
</protein>
<sequence length="64" mass="7504">GHSPRGQQRQGRLRRKRESDAAKKIQRGKSLTNEMTEIQYMETFKKVPNFPSELYPERSVSPIE</sequence>
<comment type="caution">
    <text evidence="2">The sequence shown here is derived from an EMBL/GenBank/DDBJ whole genome shotgun (WGS) entry which is preliminary data.</text>
</comment>
<feature type="region of interest" description="Disordered" evidence="1">
    <location>
        <begin position="1"/>
        <end position="29"/>
    </location>
</feature>
<feature type="non-terminal residue" evidence="2">
    <location>
        <position position="1"/>
    </location>
</feature>
<feature type="compositionally biased region" description="Low complexity" evidence="1">
    <location>
        <begin position="1"/>
        <end position="10"/>
    </location>
</feature>
<gene>
    <name evidence="2" type="ORF">L9F63_005575</name>
</gene>
<reference evidence="2" key="1">
    <citation type="journal article" date="2023" name="IScience">
        <title>Live-bearing cockroach genome reveals convergent evolutionary mechanisms linked to viviparity in insects and beyond.</title>
        <authorList>
            <person name="Fouks B."/>
            <person name="Harrison M.C."/>
            <person name="Mikhailova A.A."/>
            <person name="Marchal E."/>
            <person name="English S."/>
            <person name="Carruthers M."/>
            <person name="Jennings E.C."/>
            <person name="Chiamaka E.L."/>
            <person name="Frigard R.A."/>
            <person name="Pippel M."/>
            <person name="Attardo G.M."/>
            <person name="Benoit J.B."/>
            <person name="Bornberg-Bauer E."/>
            <person name="Tobe S.S."/>
        </authorList>
    </citation>
    <scope>NUCLEOTIDE SEQUENCE</scope>
    <source>
        <strain evidence="2">Stay&amp;Tobe</strain>
    </source>
</reference>
<reference evidence="2" key="2">
    <citation type="submission" date="2023-05" db="EMBL/GenBank/DDBJ databases">
        <authorList>
            <person name="Fouks B."/>
        </authorList>
    </citation>
    <scope>NUCLEOTIDE SEQUENCE</scope>
    <source>
        <strain evidence="2">Stay&amp;Tobe</strain>
        <tissue evidence="2">Testes</tissue>
    </source>
</reference>
<evidence type="ECO:0000313" key="3">
    <source>
        <dbReference type="Proteomes" id="UP001233999"/>
    </source>
</evidence>
<keyword evidence="3" id="KW-1185">Reference proteome</keyword>